<keyword evidence="3 6" id="KW-0547">Nucleotide-binding</keyword>
<feature type="active site" description="Proton donor/acceptor" evidence="6">
    <location>
        <position position="171"/>
    </location>
</feature>
<accession>A0A448HFY8</accession>
<keyword evidence="2 6" id="KW-0808">Transferase</keyword>
<evidence type="ECO:0000256" key="4">
    <source>
        <dbReference type="ARBA" id="ARBA00022777"/>
    </source>
</evidence>
<reference evidence="9 10" key="1">
    <citation type="submission" date="2018-12" db="EMBL/GenBank/DDBJ databases">
        <authorList>
            <consortium name="Pathogen Informatics"/>
        </authorList>
    </citation>
    <scope>NUCLEOTIDE SEQUENCE [LARGE SCALE GENOMIC DNA]</scope>
    <source>
        <strain evidence="9 10">NCTC11636</strain>
    </source>
</reference>
<dbReference type="CDD" id="cd24010">
    <property type="entry name" value="ASKHA_NBD_AcK_PK"/>
    <property type="match status" value="1"/>
</dbReference>
<comment type="pathway">
    <text evidence="6">Metabolic intermediate biosynthesis; acetyl-CoA biosynthesis; acetyl-CoA from acetate: step 1/2.</text>
</comment>
<feature type="binding site" evidence="6">
    <location>
        <begin position="351"/>
        <end position="355"/>
    </location>
    <ligand>
        <name>ATP</name>
        <dbReference type="ChEBI" id="CHEBI:30616"/>
    </ligand>
</feature>
<feature type="site" description="Transition state stabilizer" evidence="6">
    <location>
        <position position="262"/>
    </location>
</feature>
<keyword evidence="4 6" id="KW-0418">Kinase</keyword>
<feature type="binding site" evidence="6">
    <location>
        <begin position="303"/>
        <end position="305"/>
    </location>
    <ligand>
        <name>ATP</name>
        <dbReference type="ChEBI" id="CHEBI:30616"/>
    </ligand>
</feature>
<dbReference type="Gene3D" id="3.30.420.40">
    <property type="match status" value="2"/>
</dbReference>
<dbReference type="GO" id="GO:0005524">
    <property type="term" value="F:ATP binding"/>
    <property type="evidence" value="ECO:0007669"/>
    <property type="project" value="UniProtKB-KW"/>
</dbReference>
<feature type="compositionally biased region" description="Low complexity" evidence="8">
    <location>
        <begin position="1"/>
        <end position="18"/>
    </location>
</feature>
<feature type="binding site" evidence="6">
    <location>
        <position position="405"/>
    </location>
    <ligand>
        <name>Mg(2+)</name>
        <dbReference type="ChEBI" id="CHEBI:18420"/>
    </ligand>
</feature>
<sequence length="417" mass="43937">MTTTATQTSTQPSTRTASDPAPGAGSRTVLVINSGSSSIKYQLVDPEAGLALASGLVERIGEEEGAIIHRHGGQELRIQAPIADHGTGLAEVLRLFDEQGPDLSRANVVAVGHRVVQGGRFFSGPALIDDEVVDTITELVPLGPLHNPAHLKGIEVARELLASVPHVAVFDTAFFQDLPEAAARYALNREVADTYSIRRYGAHGTSHQYVSGEVSALLGRQDLKQVVLHLGNGASASAVVAGRAVDTSMGLTPLEGLVMGGRTGDIDPAAVFHLARVAGMGIDEIDHLFNRASGMKGLTGDNDMREVWRRIDAGQAQAREAMDIYVHRLVKYVGAYAAVMGGLDALTFTAGIGENDARLRAEVVERLGFLGARIDPGANTERSGRARVVSGSDSAVAVLVVPTNEELAIARQAVTLL</sequence>
<dbReference type="GO" id="GO:0006083">
    <property type="term" value="P:acetate metabolic process"/>
    <property type="evidence" value="ECO:0007669"/>
    <property type="project" value="TreeGrafter"/>
</dbReference>
<comment type="similarity">
    <text evidence="1 6 7">Belongs to the acetokinase family.</text>
</comment>
<comment type="function">
    <text evidence="6">Catalyzes the formation of acetyl phosphate from acetate and ATP. Can also catalyze the reverse reaction.</text>
</comment>
<feature type="region of interest" description="Disordered" evidence="8">
    <location>
        <begin position="1"/>
        <end position="26"/>
    </location>
</feature>
<proteinExistence type="inferred from homology"/>
<comment type="subunit">
    <text evidence="6">Homodimer.</text>
</comment>
<dbReference type="InterPro" id="IPR043129">
    <property type="entry name" value="ATPase_NBD"/>
</dbReference>
<dbReference type="GO" id="GO:0006085">
    <property type="term" value="P:acetyl-CoA biosynthetic process"/>
    <property type="evidence" value="ECO:0007669"/>
    <property type="project" value="UniProtKB-UniRule"/>
</dbReference>
<comment type="subcellular location">
    <subcellularLocation>
        <location evidence="6">Cytoplasm</location>
    </subcellularLocation>
</comment>
<comment type="cofactor">
    <cofactor evidence="6">
        <name>Mg(2+)</name>
        <dbReference type="ChEBI" id="CHEBI:18420"/>
    </cofactor>
    <cofactor evidence="6">
        <name>Mn(2+)</name>
        <dbReference type="ChEBI" id="CHEBI:29035"/>
    </cofactor>
    <text evidence="6">Mg(2+). Can also accept Mn(2+).</text>
</comment>
<dbReference type="PIRSF" id="PIRSF000722">
    <property type="entry name" value="Acetate_prop_kin"/>
    <property type="match status" value="1"/>
</dbReference>
<feature type="binding site" evidence="6">
    <location>
        <position position="40"/>
    </location>
    <ligand>
        <name>ATP</name>
        <dbReference type="ChEBI" id="CHEBI:30616"/>
    </ligand>
</feature>
<dbReference type="PRINTS" id="PR00471">
    <property type="entry name" value="ACETATEKNASE"/>
</dbReference>
<evidence type="ECO:0000256" key="7">
    <source>
        <dbReference type="RuleBase" id="RU003835"/>
    </source>
</evidence>
<keyword evidence="6" id="KW-0479">Metal-binding</keyword>
<feature type="binding site" evidence="6">
    <location>
        <position position="114"/>
    </location>
    <ligand>
        <name>substrate</name>
    </ligand>
</feature>
<dbReference type="GO" id="GO:0000287">
    <property type="term" value="F:magnesium ion binding"/>
    <property type="evidence" value="ECO:0007669"/>
    <property type="project" value="UniProtKB-UniRule"/>
</dbReference>
<protein>
    <recommendedName>
        <fullName evidence="6">Acetate kinase</fullName>
        <ecNumber evidence="6">2.7.2.1</ecNumber>
    </recommendedName>
    <alternativeName>
        <fullName evidence="6">Acetokinase</fullName>
    </alternativeName>
</protein>
<dbReference type="SUPFAM" id="SSF53067">
    <property type="entry name" value="Actin-like ATPase domain"/>
    <property type="match status" value="2"/>
</dbReference>
<dbReference type="EC" id="2.7.2.1" evidence="6"/>
<name>A0A448HFY8_9ACTO</name>
<keyword evidence="6" id="KW-0460">Magnesium</keyword>
<comment type="catalytic activity">
    <reaction evidence="6">
        <text>acetate + ATP = acetyl phosphate + ADP</text>
        <dbReference type="Rhea" id="RHEA:11352"/>
        <dbReference type="ChEBI" id="CHEBI:22191"/>
        <dbReference type="ChEBI" id="CHEBI:30089"/>
        <dbReference type="ChEBI" id="CHEBI:30616"/>
        <dbReference type="ChEBI" id="CHEBI:456216"/>
        <dbReference type="EC" id="2.7.2.1"/>
    </reaction>
</comment>
<dbReference type="OrthoDB" id="9802453at2"/>
<evidence type="ECO:0000313" key="9">
    <source>
        <dbReference type="EMBL" id="VEG27487.1"/>
    </source>
</evidence>
<dbReference type="InterPro" id="IPR004372">
    <property type="entry name" value="Ac/propionate_kinase"/>
</dbReference>
<dbReference type="PROSITE" id="PS01076">
    <property type="entry name" value="ACETATE_KINASE_2"/>
    <property type="match status" value="1"/>
</dbReference>
<organism evidence="9 10">
    <name type="scientific">Actinomyces howellii</name>
    <dbReference type="NCBI Taxonomy" id="52771"/>
    <lineage>
        <taxon>Bacteria</taxon>
        <taxon>Bacillati</taxon>
        <taxon>Actinomycetota</taxon>
        <taxon>Actinomycetes</taxon>
        <taxon>Actinomycetales</taxon>
        <taxon>Actinomycetaceae</taxon>
        <taxon>Actinomyces</taxon>
    </lineage>
</organism>
<dbReference type="RefSeq" id="WP_126382206.1">
    <property type="nucleotide sequence ID" value="NZ_LR134350.1"/>
</dbReference>
<dbReference type="GO" id="GO:0008776">
    <property type="term" value="F:acetate kinase activity"/>
    <property type="evidence" value="ECO:0007669"/>
    <property type="project" value="UniProtKB-UniRule"/>
</dbReference>
<evidence type="ECO:0000256" key="8">
    <source>
        <dbReference type="SAM" id="MobiDB-lite"/>
    </source>
</evidence>
<dbReference type="EMBL" id="LR134350">
    <property type="protein sequence ID" value="VEG27487.1"/>
    <property type="molecule type" value="Genomic_DNA"/>
</dbReference>
<evidence type="ECO:0000256" key="6">
    <source>
        <dbReference type="HAMAP-Rule" id="MF_00020"/>
    </source>
</evidence>
<dbReference type="GO" id="GO:0005737">
    <property type="term" value="C:cytoplasm"/>
    <property type="evidence" value="ECO:0007669"/>
    <property type="project" value="UniProtKB-SubCell"/>
</dbReference>
<keyword evidence="5 6" id="KW-0067">ATP-binding</keyword>
<dbReference type="PROSITE" id="PS01075">
    <property type="entry name" value="ACETATE_KINASE_1"/>
    <property type="match status" value="1"/>
</dbReference>
<dbReference type="HAMAP" id="MF_00020">
    <property type="entry name" value="Acetate_kinase"/>
    <property type="match status" value="1"/>
</dbReference>
<gene>
    <name evidence="6 9" type="primary">ackA</name>
    <name evidence="9" type="ORF">NCTC11636_01055</name>
</gene>
<dbReference type="UniPathway" id="UPA00340">
    <property type="reaction ID" value="UER00458"/>
</dbReference>
<evidence type="ECO:0000313" key="10">
    <source>
        <dbReference type="Proteomes" id="UP000266895"/>
    </source>
</evidence>
<dbReference type="InterPro" id="IPR023865">
    <property type="entry name" value="Aliphatic_acid_kinase_CS"/>
</dbReference>
<dbReference type="PANTHER" id="PTHR21060">
    <property type="entry name" value="ACETATE KINASE"/>
    <property type="match status" value="1"/>
</dbReference>
<dbReference type="AlphaFoldDB" id="A0A448HFY8"/>
<dbReference type="NCBIfam" id="TIGR00016">
    <property type="entry name" value="ackA"/>
    <property type="match status" value="1"/>
</dbReference>
<dbReference type="InterPro" id="IPR000890">
    <property type="entry name" value="Aliphatic_acid_kin_short-chain"/>
</dbReference>
<keyword evidence="6" id="KW-0963">Cytoplasm</keyword>
<dbReference type="Pfam" id="PF00871">
    <property type="entry name" value="Acetate_kinase"/>
    <property type="match status" value="1"/>
</dbReference>
<keyword evidence="10" id="KW-1185">Reference proteome</keyword>
<feature type="binding site" evidence="6">
    <location>
        <begin position="229"/>
        <end position="233"/>
    </location>
    <ligand>
        <name>ATP</name>
        <dbReference type="ChEBI" id="CHEBI:30616"/>
    </ligand>
</feature>
<feature type="binding site" evidence="6">
    <location>
        <position position="33"/>
    </location>
    <ligand>
        <name>Mg(2+)</name>
        <dbReference type="ChEBI" id="CHEBI:18420"/>
    </ligand>
</feature>
<evidence type="ECO:0000256" key="3">
    <source>
        <dbReference type="ARBA" id="ARBA00022741"/>
    </source>
</evidence>
<evidence type="ECO:0000256" key="1">
    <source>
        <dbReference type="ARBA" id="ARBA00008748"/>
    </source>
</evidence>
<dbReference type="Proteomes" id="UP000266895">
    <property type="component" value="Chromosome"/>
</dbReference>
<dbReference type="PANTHER" id="PTHR21060:SF15">
    <property type="entry name" value="ACETATE KINASE-RELATED"/>
    <property type="match status" value="1"/>
</dbReference>
<evidence type="ECO:0000256" key="2">
    <source>
        <dbReference type="ARBA" id="ARBA00022679"/>
    </source>
</evidence>
<evidence type="ECO:0000256" key="5">
    <source>
        <dbReference type="ARBA" id="ARBA00022840"/>
    </source>
</evidence>
<feature type="site" description="Transition state stabilizer" evidence="6">
    <location>
        <position position="203"/>
    </location>
</feature>
<dbReference type="KEGG" id="ahw:NCTC11636_01055"/>